<accession>A0A1F2PJC8</accession>
<dbReference type="OrthoDB" id="9814572at2"/>
<dbReference type="RefSeq" id="WP_070371018.1">
    <property type="nucleotide sequence ID" value="NZ_LKEU01000027.1"/>
</dbReference>
<dbReference type="EMBL" id="LKEU01000027">
    <property type="protein sequence ID" value="OFV71145.1"/>
    <property type="molecule type" value="Genomic_DNA"/>
</dbReference>
<dbReference type="Pfam" id="PF02384">
    <property type="entry name" value="N6_Mtase"/>
    <property type="match status" value="1"/>
</dbReference>
<evidence type="ECO:0000256" key="1">
    <source>
        <dbReference type="ARBA" id="ARBA00006594"/>
    </source>
</evidence>
<dbReference type="GO" id="GO:0009307">
    <property type="term" value="P:DNA restriction-modification system"/>
    <property type="evidence" value="ECO:0007669"/>
    <property type="project" value="UniProtKB-KW"/>
</dbReference>
<dbReference type="Proteomes" id="UP000176244">
    <property type="component" value="Unassembled WGS sequence"/>
</dbReference>
<dbReference type="PANTHER" id="PTHR42933">
    <property type="entry name" value="SLR6095 PROTEIN"/>
    <property type="match status" value="1"/>
</dbReference>
<keyword evidence="5" id="KW-0949">S-adenosyl-L-methionine</keyword>
<evidence type="ECO:0000256" key="7">
    <source>
        <dbReference type="ARBA" id="ARBA00047942"/>
    </source>
</evidence>
<dbReference type="InterPro" id="IPR002052">
    <property type="entry name" value="DNA_methylase_N6_adenine_CS"/>
</dbReference>
<comment type="similarity">
    <text evidence="1">Belongs to the N(4)/N(6)-methyltransferase family.</text>
</comment>
<evidence type="ECO:0000256" key="3">
    <source>
        <dbReference type="ARBA" id="ARBA00022603"/>
    </source>
</evidence>
<dbReference type="InterPro" id="IPR038333">
    <property type="entry name" value="T1MK-like_N_sf"/>
</dbReference>
<keyword evidence="3 10" id="KW-0489">Methyltransferase</keyword>
<dbReference type="InterPro" id="IPR029063">
    <property type="entry name" value="SAM-dependent_MTases_sf"/>
</dbReference>
<dbReference type="Gene3D" id="1.20.1260.30">
    <property type="match status" value="1"/>
</dbReference>
<protein>
    <recommendedName>
        <fullName evidence="2">site-specific DNA-methyltransferase (adenine-specific)</fullName>
        <ecNumber evidence="2">2.1.1.72</ecNumber>
    </recommendedName>
</protein>
<evidence type="ECO:0000256" key="2">
    <source>
        <dbReference type="ARBA" id="ARBA00011900"/>
    </source>
</evidence>
<dbReference type="AlphaFoldDB" id="A0A1F2PJC8"/>
<comment type="catalytic activity">
    <reaction evidence="7">
        <text>a 2'-deoxyadenosine in DNA + S-adenosyl-L-methionine = an N(6)-methyl-2'-deoxyadenosine in DNA + S-adenosyl-L-homocysteine + H(+)</text>
        <dbReference type="Rhea" id="RHEA:15197"/>
        <dbReference type="Rhea" id="RHEA-COMP:12418"/>
        <dbReference type="Rhea" id="RHEA-COMP:12419"/>
        <dbReference type="ChEBI" id="CHEBI:15378"/>
        <dbReference type="ChEBI" id="CHEBI:57856"/>
        <dbReference type="ChEBI" id="CHEBI:59789"/>
        <dbReference type="ChEBI" id="CHEBI:90615"/>
        <dbReference type="ChEBI" id="CHEBI:90616"/>
        <dbReference type="EC" id="2.1.1.72"/>
    </reaction>
</comment>
<evidence type="ECO:0000256" key="6">
    <source>
        <dbReference type="ARBA" id="ARBA00022747"/>
    </source>
</evidence>
<organism evidence="10 11">
    <name type="scientific">Acetobacterium wieringae</name>
    <dbReference type="NCBI Taxonomy" id="52694"/>
    <lineage>
        <taxon>Bacteria</taxon>
        <taxon>Bacillati</taxon>
        <taxon>Bacillota</taxon>
        <taxon>Clostridia</taxon>
        <taxon>Eubacteriales</taxon>
        <taxon>Eubacteriaceae</taxon>
        <taxon>Acetobacterium</taxon>
    </lineage>
</organism>
<evidence type="ECO:0000313" key="11">
    <source>
        <dbReference type="Proteomes" id="UP000176244"/>
    </source>
</evidence>
<dbReference type="InterPro" id="IPR004546">
    <property type="entry name" value="Restrct_endonuc_T1M"/>
</dbReference>
<dbReference type="PRINTS" id="PR00507">
    <property type="entry name" value="N12N6MTFRASE"/>
</dbReference>
<keyword evidence="6" id="KW-0680">Restriction system</keyword>
<dbReference type="Gene3D" id="3.40.50.150">
    <property type="entry name" value="Vaccinia Virus protein VP39"/>
    <property type="match status" value="1"/>
</dbReference>
<evidence type="ECO:0000313" key="10">
    <source>
        <dbReference type="EMBL" id="OFV71145.1"/>
    </source>
</evidence>
<evidence type="ECO:0000256" key="5">
    <source>
        <dbReference type="ARBA" id="ARBA00022691"/>
    </source>
</evidence>
<reference evidence="10 11" key="1">
    <citation type="submission" date="2015-09" db="EMBL/GenBank/DDBJ databases">
        <title>Genome sequence of Acetobacterium wieringae DSM 1911.</title>
        <authorList>
            <person name="Poehlein A."/>
            <person name="Bengelsdorf F.R."/>
            <person name="Schiel-Bengelsdorf B."/>
            <person name="Duerre P."/>
            <person name="Daniel R."/>
        </authorList>
    </citation>
    <scope>NUCLEOTIDE SEQUENCE [LARGE SCALE GENOMIC DNA]</scope>
    <source>
        <strain evidence="10 11">DSM 1911</strain>
    </source>
</reference>
<feature type="domain" description="N6 adenine-specific DNA methyltransferase N-terminal" evidence="9">
    <location>
        <begin position="13"/>
        <end position="147"/>
    </location>
</feature>
<dbReference type="PROSITE" id="PS00092">
    <property type="entry name" value="N6_MTASE"/>
    <property type="match status" value="1"/>
</dbReference>
<dbReference type="GO" id="GO:0008170">
    <property type="term" value="F:N-methyltransferase activity"/>
    <property type="evidence" value="ECO:0007669"/>
    <property type="project" value="InterPro"/>
</dbReference>
<dbReference type="GO" id="GO:0003677">
    <property type="term" value="F:DNA binding"/>
    <property type="evidence" value="ECO:0007669"/>
    <property type="project" value="InterPro"/>
</dbReference>
<evidence type="ECO:0000259" key="8">
    <source>
        <dbReference type="Pfam" id="PF02384"/>
    </source>
</evidence>
<dbReference type="GO" id="GO:0009007">
    <property type="term" value="F:site-specific DNA-methyltransferase (adenine-specific) activity"/>
    <property type="evidence" value="ECO:0007669"/>
    <property type="project" value="UniProtKB-EC"/>
</dbReference>
<dbReference type="STRING" id="52694.ACWI_17330"/>
<dbReference type="Pfam" id="PF12161">
    <property type="entry name" value="HsdM_N"/>
    <property type="match status" value="1"/>
</dbReference>
<keyword evidence="4 10" id="KW-0808">Transferase</keyword>
<dbReference type="EC" id="2.1.1.72" evidence="2"/>
<dbReference type="InterPro" id="IPR022749">
    <property type="entry name" value="D12N6_MeTrfase_N"/>
</dbReference>
<dbReference type="SUPFAM" id="SSF53335">
    <property type="entry name" value="S-adenosyl-L-methionine-dependent methyltransferases"/>
    <property type="match status" value="1"/>
</dbReference>
<evidence type="ECO:0000256" key="4">
    <source>
        <dbReference type="ARBA" id="ARBA00022679"/>
    </source>
</evidence>
<dbReference type="NCBIfam" id="TIGR00497">
    <property type="entry name" value="hsdM"/>
    <property type="match status" value="1"/>
</dbReference>
<sequence>MEEIKKYTQDEVNSTLWKACDTFRGKIDSSVYKDYVLVMLFIKYVSDIYKEHKEALMEKYDNDEEMVNRQMKRERFVLDEISTFDYIYDKRNQSDIGETINKALAHVEEENKTKLRSVFKNIDFNSESVLGNTKERNSMLKNLLEDFVDLDLRPSRLIEEDVIGNAYEYMIANFASDAGKKGGEFFTPSEVSEILSRLVKPEENDRIYDPTCGSGSLLIRAFKKIPSGKAQIYGQERNGQTQSLCRMNMFLHNIDDARIAWGDTLSNPLHLENDKLMKFQVVVANPPFSLDKWAMGFAGEGDDKTFKMSEGNDPYKRFEWGVPPSSKGDYAFVLHMINSLAEGGRMATVLPHGVLFRGASEGRIRKNIIDMNLLDAVIGLPANLFFGTGIPACILVFKQNRNRDEVLFIDASKEGMYEKSKNQNKLREEDIQRIIDAYEKYETIDKFTYVTTREEIRENDYNLNIPRYVDTFEEESFIDMDKVAKNIFNIKVELAEVEIQMAKYLAELGLGGIIGE</sequence>
<name>A0A1F2PJC8_9FIRM</name>
<dbReference type="PANTHER" id="PTHR42933:SF3">
    <property type="entry name" value="TYPE I RESTRICTION ENZYME MJAVIII METHYLASE SUBUNIT"/>
    <property type="match status" value="1"/>
</dbReference>
<dbReference type="InterPro" id="IPR003356">
    <property type="entry name" value="DNA_methylase_A-5"/>
</dbReference>
<comment type="caution">
    <text evidence="10">The sequence shown here is derived from an EMBL/GenBank/DDBJ whole genome shotgun (WGS) entry which is preliminary data.</text>
</comment>
<gene>
    <name evidence="10" type="primary">hsdM</name>
    <name evidence="10" type="ORF">ACWI_17330</name>
</gene>
<feature type="domain" description="DNA methylase adenine-specific" evidence="8">
    <location>
        <begin position="160"/>
        <end position="475"/>
    </location>
</feature>
<evidence type="ECO:0000259" key="9">
    <source>
        <dbReference type="Pfam" id="PF12161"/>
    </source>
</evidence>
<dbReference type="InterPro" id="IPR051537">
    <property type="entry name" value="DNA_Adenine_Mtase"/>
</dbReference>
<proteinExistence type="inferred from homology"/>
<dbReference type="REBASE" id="172866">
    <property type="entry name" value="M.Awi1911ORF17330P"/>
</dbReference>
<dbReference type="GO" id="GO:0032259">
    <property type="term" value="P:methylation"/>
    <property type="evidence" value="ECO:0007669"/>
    <property type="project" value="UniProtKB-KW"/>
</dbReference>